<keyword evidence="10" id="KW-0067">ATP-binding</keyword>
<evidence type="ECO:0000259" key="11">
    <source>
        <dbReference type="PROSITE" id="PS50004"/>
    </source>
</evidence>
<dbReference type="InterPro" id="IPR032675">
    <property type="entry name" value="LRR_dom_sf"/>
</dbReference>
<dbReference type="GO" id="GO:0005524">
    <property type="term" value="F:ATP binding"/>
    <property type="evidence" value="ECO:0007669"/>
    <property type="project" value="UniProtKB-KW"/>
</dbReference>
<dbReference type="InterPro" id="IPR044974">
    <property type="entry name" value="Disease_R_plants"/>
</dbReference>
<dbReference type="InterPro" id="IPR042197">
    <property type="entry name" value="Apaf_helical"/>
</dbReference>
<reference evidence="12 13" key="1">
    <citation type="journal article" date="2015" name="Proc. Natl. Acad. Sci. U.S.A.">
        <title>The resurrection genome of Boea hygrometrica: A blueprint for survival of dehydration.</title>
        <authorList>
            <person name="Xiao L."/>
            <person name="Yang G."/>
            <person name="Zhang L."/>
            <person name="Yang X."/>
            <person name="Zhao S."/>
            <person name="Ji Z."/>
            <person name="Zhou Q."/>
            <person name="Hu M."/>
            <person name="Wang Y."/>
            <person name="Chen M."/>
            <person name="Xu Y."/>
            <person name="Jin H."/>
            <person name="Xiao X."/>
            <person name="Hu G."/>
            <person name="Bao F."/>
            <person name="Hu Y."/>
            <person name="Wan P."/>
            <person name="Li L."/>
            <person name="Deng X."/>
            <person name="Kuang T."/>
            <person name="Xiang C."/>
            <person name="Zhu J.K."/>
            <person name="Oliver M.J."/>
            <person name="He Y."/>
        </authorList>
    </citation>
    <scope>NUCLEOTIDE SEQUENCE [LARGE SCALE GENOMIC DNA]</scope>
    <source>
        <strain evidence="13">cv. XS01</strain>
    </source>
</reference>
<evidence type="ECO:0000256" key="10">
    <source>
        <dbReference type="ARBA" id="ARBA00022840"/>
    </source>
</evidence>
<evidence type="ECO:0000256" key="7">
    <source>
        <dbReference type="ARBA" id="ARBA00022737"/>
    </source>
</evidence>
<dbReference type="FunFam" id="1.10.10.10:FF:000322">
    <property type="entry name" value="Probable disease resistance protein At1g63360"/>
    <property type="match status" value="1"/>
</dbReference>
<dbReference type="Gene3D" id="3.40.50.300">
    <property type="entry name" value="P-loop containing nucleotide triphosphate hydrolases"/>
    <property type="match status" value="1"/>
</dbReference>
<dbReference type="Gene3D" id="3.80.10.10">
    <property type="entry name" value="Ribonuclease Inhibitor"/>
    <property type="match status" value="1"/>
</dbReference>
<dbReference type="Gene3D" id="1.10.10.10">
    <property type="entry name" value="Winged helix-like DNA-binding domain superfamily/Winged helix DNA-binding domain"/>
    <property type="match status" value="1"/>
</dbReference>
<comment type="similarity">
    <text evidence="3">Belongs to the disease resistance NB-LRR family.</text>
</comment>
<keyword evidence="13" id="KW-1185">Reference proteome</keyword>
<dbReference type="SMART" id="SM00239">
    <property type="entry name" value="C2"/>
    <property type="match status" value="1"/>
</dbReference>
<keyword evidence="6" id="KW-0381">Hypersensitive response</keyword>
<dbReference type="PROSITE" id="PS50004">
    <property type="entry name" value="C2"/>
    <property type="match status" value="1"/>
</dbReference>
<dbReference type="Gene3D" id="2.60.40.150">
    <property type="entry name" value="C2 domain"/>
    <property type="match status" value="1"/>
</dbReference>
<dbReference type="EMBL" id="KV012500">
    <property type="protein sequence ID" value="KZV24839.1"/>
    <property type="molecule type" value="Genomic_DNA"/>
</dbReference>
<feature type="domain" description="C2" evidence="11">
    <location>
        <begin position="850"/>
        <end position="969"/>
    </location>
</feature>
<dbReference type="Pfam" id="PF00931">
    <property type="entry name" value="NB-ARC"/>
    <property type="match status" value="1"/>
</dbReference>
<evidence type="ECO:0000256" key="4">
    <source>
        <dbReference type="ARBA" id="ARBA00022490"/>
    </source>
</evidence>
<dbReference type="GO" id="GO:0009626">
    <property type="term" value="P:plant-type hypersensitive response"/>
    <property type="evidence" value="ECO:0007669"/>
    <property type="project" value="UniProtKB-KW"/>
</dbReference>
<dbReference type="PRINTS" id="PR00364">
    <property type="entry name" value="DISEASERSIST"/>
</dbReference>
<evidence type="ECO:0000256" key="8">
    <source>
        <dbReference type="ARBA" id="ARBA00022741"/>
    </source>
</evidence>
<keyword evidence="9" id="KW-0611">Plant defense</keyword>
<dbReference type="AlphaFoldDB" id="A0A2Z7AZI4"/>
<evidence type="ECO:0000256" key="1">
    <source>
        <dbReference type="ARBA" id="ARBA00002074"/>
    </source>
</evidence>
<protein>
    <recommendedName>
        <fullName evidence="11">C2 domain-containing protein</fullName>
    </recommendedName>
</protein>
<dbReference type="GO" id="GO:0005737">
    <property type="term" value="C:cytoplasm"/>
    <property type="evidence" value="ECO:0007669"/>
    <property type="project" value="UniProtKB-SubCell"/>
</dbReference>
<evidence type="ECO:0000313" key="13">
    <source>
        <dbReference type="Proteomes" id="UP000250235"/>
    </source>
</evidence>
<keyword evidence="4" id="KW-0963">Cytoplasm</keyword>
<comment type="function">
    <text evidence="1">Confers resistance to late blight (Phytophthora infestans) races carrying the avirulence gene Avr1. Resistance proteins guard the plant against pathogens that contain an appropriate avirulence protein via an indirect interaction with this avirulence protein. That triggers a defense system including the hypersensitive response, which restricts the pathogen growth.</text>
</comment>
<name>A0A2Z7AZI4_9LAMI</name>
<dbReference type="InterPro" id="IPR035892">
    <property type="entry name" value="C2_domain_sf"/>
</dbReference>
<sequence>MAAYASLLSLGNTLDQLLEHPPRQRDVFDRAQIDSLLDNVTFLQDFLEVYSPIRGDEIQGLEGKIAGSAYAAEDIIESRVVDQILEDSEAESESSSTLFCQDLQKVIEEFDCLKKDVMKLKESDQGVKITEQPKKYATVGSFIRGPSDSKNTMVGFDEDLIQIMDTLTGDESNLQILSVVGMGGIGKTTLARHIYSNPWIENHFDRHAWVTISQQYSVHEILLGLIKDTGVVAGEGEQHTGRNVDELGLRLHKILFGRRYLIVMDDMWSIEVWNAIQRFFPDNNNGCRILVTTRLSNVADNFHSCTPHRLPLLDEVQSWSLFCDKVFGKSESCPLELEEIGKTIVRNCRGLPLAIAAISGLLAKSSPTVEYWESVANGTYEALNMGDDGFCFEILSLSYRQLPVHLKPCFLYMAIYPEDSNIKISNLVKLWVAEGIVKPKTDTSLEQVAEDNLKDLIDRNLIQVRDYGSRNNIKSCTIHDILRELCLNEAEKENFLCVAVIHSLNSHPRSISNMRRLIIQRTSDEEEFQQEVFDAMNSASCSRTLICRDSEYRPTKLPVRSRLLRVLSIDGICSHEEILQLVNLRCIHSRASLSGDELNILESLSLPWNLQTVNIGGTSSERSISLPTEIWEMPHLRHLKIARGYFHLPDPPSTKSKNGRRDIFELKNLQTLSRVRNFRCTNEVLRRMPNLKKLGITYRGFTHRFQWDCYDVYNLVHLHNLESLTLESPFEKLPQNLCFPCSLKKLTLSNCTVPWGYLTVVGSLPHLEALNLMNFAAMGREWNPVEGQFLQLKSLRISYTDLEEWVADSSHFPNLEKLQLSCLFDLKEIPYGIGEIGTLGSISLFYCSSSANASAEKIQEEQQQQLGNSDLQDSGQKRINLAVRDVRSSDPYVVVRMGRQKLKTRVIRKDVNPEWNEDLTLSVSNPSIPITLSAEFDIRPYIEALKMNLSGLPSGTIISKIQPSRSNWAEESSVIWKDGKVVQDLCLGLRNVECGEVELQLQWIDLPGAKGL</sequence>
<dbReference type="InterPro" id="IPR058922">
    <property type="entry name" value="WHD_DRP"/>
</dbReference>
<dbReference type="InterPro" id="IPR002182">
    <property type="entry name" value="NB-ARC"/>
</dbReference>
<dbReference type="SUPFAM" id="SSF52058">
    <property type="entry name" value="L domain-like"/>
    <property type="match status" value="1"/>
</dbReference>
<dbReference type="Pfam" id="PF23559">
    <property type="entry name" value="WHD_DRP"/>
    <property type="match status" value="1"/>
</dbReference>
<evidence type="ECO:0000256" key="3">
    <source>
        <dbReference type="ARBA" id="ARBA00008894"/>
    </source>
</evidence>
<keyword evidence="7" id="KW-0677">Repeat</keyword>
<dbReference type="Gene3D" id="1.10.8.430">
    <property type="entry name" value="Helical domain of apoptotic protease-activating factors"/>
    <property type="match status" value="1"/>
</dbReference>
<dbReference type="InterPro" id="IPR027417">
    <property type="entry name" value="P-loop_NTPase"/>
</dbReference>
<dbReference type="Gene3D" id="1.20.5.4130">
    <property type="match status" value="1"/>
</dbReference>
<dbReference type="SUPFAM" id="SSF49562">
    <property type="entry name" value="C2 domain (Calcium/lipid-binding domain, CaLB)"/>
    <property type="match status" value="1"/>
</dbReference>
<accession>A0A2Z7AZI4</accession>
<dbReference type="GO" id="GO:0051607">
    <property type="term" value="P:defense response to virus"/>
    <property type="evidence" value="ECO:0007669"/>
    <property type="project" value="UniProtKB-ARBA"/>
</dbReference>
<evidence type="ECO:0000256" key="9">
    <source>
        <dbReference type="ARBA" id="ARBA00022821"/>
    </source>
</evidence>
<dbReference type="OrthoDB" id="876410at2759"/>
<evidence type="ECO:0000256" key="5">
    <source>
        <dbReference type="ARBA" id="ARBA00022614"/>
    </source>
</evidence>
<evidence type="ECO:0000313" key="12">
    <source>
        <dbReference type="EMBL" id="KZV24839.1"/>
    </source>
</evidence>
<dbReference type="InterPro" id="IPR000008">
    <property type="entry name" value="C2_dom"/>
</dbReference>
<dbReference type="FunFam" id="3.40.50.300:FF:001091">
    <property type="entry name" value="Probable disease resistance protein At1g61300"/>
    <property type="match status" value="1"/>
</dbReference>
<dbReference type="InterPro" id="IPR036388">
    <property type="entry name" value="WH-like_DNA-bd_sf"/>
</dbReference>
<dbReference type="SUPFAM" id="SSF52540">
    <property type="entry name" value="P-loop containing nucleoside triphosphate hydrolases"/>
    <property type="match status" value="1"/>
</dbReference>
<comment type="subcellular location">
    <subcellularLocation>
        <location evidence="2">Cytoplasm</location>
    </subcellularLocation>
</comment>
<evidence type="ECO:0000256" key="2">
    <source>
        <dbReference type="ARBA" id="ARBA00004496"/>
    </source>
</evidence>
<dbReference type="GO" id="GO:0043531">
    <property type="term" value="F:ADP binding"/>
    <property type="evidence" value="ECO:0007669"/>
    <property type="project" value="InterPro"/>
</dbReference>
<gene>
    <name evidence="12" type="ORF">F511_14722</name>
</gene>
<dbReference type="Pfam" id="PF00168">
    <property type="entry name" value="C2"/>
    <property type="match status" value="1"/>
</dbReference>
<dbReference type="PANTHER" id="PTHR23155:SF1152">
    <property type="entry name" value="AAA+ ATPASE DOMAIN-CONTAINING PROTEIN"/>
    <property type="match status" value="1"/>
</dbReference>
<proteinExistence type="inferred from homology"/>
<keyword evidence="5" id="KW-0433">Leucine-rich repeat</keyword>
<keyword evidence="8" id="KW-0547">Nucleotide-binding</keyword>
<evidence type="ECO:0000256" key="6">
    <source>
        <dbReference type="ARBA" id="ARBA00022667"/>
    </source>
</evidence>
<dbReference type="Proteomes" id="UP000250235">
    <property type="component" value="Unassembled WGS sequence"/>
</dbReference>
<organism evidence="12 13">
    <name type="scientific">Dorcoceras hygrometricum</name>
    <dbReference type="NCBI Taxonomy" id="472368"/>
    <lineage>
        <taxon>Eukaryota</taxon>
        <taxon>Viridiplantae</taxon>
        <taxon>Streptophyta</taxon>
        <taxon>Embryophyta</taxon>
        <taxon>Tracheophyta</taxon>
        <taxon>Spermatophyta</taxon>
        <taxon>Magnoliopsida</taxon>
        <taxon>eudicotyledons</taxon>
        <taxon>Gunneridae</taxon>
        <taxon>Pentapetalae</taxon>
        <taxon>asterids</taxon>
        <taxon>lamiids</taxon>
        <taxon>Lamiales</taxon>
        <taxon>Gesneriaceae</taxon>
        <taxon>Didymocarpoideae</taxon>
        <taxon>Trichosporeae</taxon>
        <taxon>Loxocarpinae</taxon>
        <taxon>Dorcoceras</taxon>
    </lineage>
</organism>
<dbReference type="PANTHER" id="PTHR23155">
    <property type="entry name" value="DISEASE RESISTANCE PROTEIN RP"/>
    <property type="match status" value="1"/>
</dbReference>